<keyword evidence="4" id="KW-0274">FAD</keyword>
<dbReference type="GO" id="GO:0003995">
    <property type="term" value="F:acyl-CoA dehydrogenase activity"/>
    <property type="evidence" value="ECO:0007669"/>
    <property type="project" value="TreeGrafter"/>
</dbReference>
<dbReference type="SUPFAM" id="SSF56645">
    <property type="entry name" value="Acyl-CoA dehydrogenase NM domain-like"/>
    <property type="match status" value="1"/>
</dbReference>
<dbReference type="InterPro" id="IPR037069">
    <property type="entry name" value="AcylCoA_DH/ox_N_sf"/>
</dbReference>
<dbReference type="PANTHER" id="PTHR48083:SF2">
    <property type="entry name" value="MEDIUM-CHAIN SPECIFIC ACYL-COA DEHYDROGENASE, MITOCHONDRIAL"/>
    <property type="match status" value="1"/>
</dbReference>
<dbReference type="CDD" id="cd00567">
    <property type="entry name" value="ACAD"/>
    <property type="match status" value="1"/>
</dbReference>
<protein>
    <submittedName>
        <fullName evidence="9">Putative Acyl-CoA dehydrogenase</fullName>
        <ecNumber evidence="9">1.3.8.-</ecNumber>
    </submittedName>
</protein>
<dbReference type="GO" id="GO:0005737">
    <property type="term" value="C:cytoplasm"/>
    <property type="evidence" value="ECO:0007669"/>
    <property type="project" value="TreeGrafter"/>
</dbReference>
<organism evidence="9">
    <name type="scientific">metagenome</name>
    <dbReference type="NCBI Taxonomy" id="256318"/>
    <lineage>
        <taxon>unclassified sequences</taxon>
        <taxon>metagenomes</taxon>
    </lineage>
</organism>
<accession>A0A2P2C909</accession>
<evidence type="ECO:0000256" key="4">
    <source>
        <dbReference type="ARBA" id="ARBA00022827"/>
    </source>
</evidence>
<comment type="similarity">
    <text evidence="2">Belongs to the acyl-CoA dehydrogenase family.</text>
</comment>
<reference evidence="9" key="1">
    <citation type="submission" date="2015-08" db="EMBL/GenBank/DDBJ databases">
        <authorList>
            <person name="Babu N.S."/>
            <person name="Beckwith C.J."/>
            <person name="Beseler K.G."/>
            <person name="Brison A."/>
            <person name="Carone J.V."/>
            <person name="Caskin T.P."/>
            <person name="Diamond M."/>
            <person name="Durham M.E."/>
            <person name="Foxe J.M."/>
            <person name="Go M."/>
            <person name="Henderson B.A."/>
            <person name="Jones I.B."/>
            <person name="McGettigan J.A."/>
            <person name="Micheletti S.J."/>
            <person name="Nasrallah M.E."/>
            <person name="Ortiz D."/>
            <person name="Piller C.R."/>
            <person name="Privatt S.R."/>
            <person name="Schneider S.L."/>
            <person name="Sharp S."/>
            <person name="Smith T.C."/>
            <person name="Stanton J.D."/>
            <person name="Ullery H.E."/>
            <person name="Wilson R.J."/>
            <person name="Serrano M.G."/>
            <person name="Buck G."/>
            <person name="Lee V."/>
            <person name="Wang Y."/>
            <person name="Carvalho R."/>
            <person name="Voegtly L."/>
            <person name="Shi R."/>
            <person name="Duckworth R."/>
            <person name="Johnson A."/>
            <person name="Loviza R."/>
            <person name="Walstead R."/>
            <person name="Shah Z."/>
            <person name="Kiflezghi M."/>
            <person name="Wade K."/>
            <person name="Ball S.L."/>
            <person name="Bradley K.W."/>
            <person name="Asai D.J."/>
            <person name="Bowman C.A."/>
            <person name="Russell D.A."/>
            <person name="Pope W.H."/>
            <person name="Jacobs-Sera D."/>
            <person name="Hendrix R.W."/>
            <person name="Hatfull G.F."/>
        </authorList>
    </citation>
    <scope>NUCLEOTIDE SEQUENCE</scope>
</reference>
<evidence type="ECO:0000256" key="2">
    <source>
        <dbReference type="ARBA" id="ARBA00009347"/>
    </source>
</evidence>
<evidence type="ECO:0000259" key="8">
    <source>
        <dbReference type="Pfam" id="PF02771"/>
    </source>
</evidence>
<proteinExistence type="inferred from homology"/>
<name>A0A2P2C909_9ZZZZ</name>
<dbReference type="Pfam" id="PF02771">
    <property type="entry name" value="Acyl-CoA_dh_N"/>
    <property type="match status" value="1"/>
</dbReference>
<feature type="domain" description="Acyl-CoA oxidase/dehydrogenase middle" evidence="7">
    <location>
        <begin position="149"/>
        <end position="243"/>
    </location>
</feature>
<evidence type="ECO:0000256" key="5">
    <source>
        <dbReference type="ARBA" id="ARBA00023002"/>
    </source>
</evidence>
<dbReference type="EC" id="1.3.8.-" evidence="9"/>
<evidence type="ECO:0000256" key="1">
    <source>
        <dbReference type="ARBA" id="ARBA00001974"/>
    </source>
</evidence>
<dbReference type="Gene3D" id="2.40.110.10">
    <property type="entry name" value="Butyryl-CoA Dehydrogenase, subunit A, domain 2"/>
    <property type="match status" value="1"/>
</dbReference>
<evidence type="ECO:0000256" key="3">
    <source>
        <dbReference type="ARBA" id="ARBA00022630"/>
    </source>
</evidence>
<dbReference type="InterPro" id="IPR050741">
    <property type="entry name" value="Acyl-CoA_dehydrogenase"/>
</dbReference>
<evidence type="ECO:0000259" key="6">
    <source>
        <dbReference type="Pfam" id="PF00441"/>
    </source>
</evidence>
<dbReference type="InterPro" id="IPR009075">
    <property type="entry name" value="AcylCo_DH/oxidase_C"/>
</dbReference>
<dbReference type="Gene3D" id="1.20.140.10">
    <property type="entry name" value="Butyryl-CoA Dehydrogenase, subunit A, domain 3"/>
    <property type="match status" value="1"/>
</dbReference>
<dbReference type="InterPro" id="IPR046373">
    <property type="entry name" value="Acyl-CoA_Oxase/DH_mid-dom_sf"/>
</dbReference>
<dbReference type="InterPro" id="IPR009100">
    <property type="entry name" value="AcylCoA_DH/oxidase_NM_dom_sf"/>
</dbReference>
<evidence type="ECO:0000313" key="9">
    <source>
        <dbReference type="EMBL" id="CUR58476.1"/>
    </source>
</evidence>
<dbReference type="EMBL" id="CZKA01000045">
    <property type="protein sequence ID" value="CUR58476.1"/>
    <property type="molecule type" value="Genomic_DNA"/>
</dbReference>
<feature type="domain" description="Acyl-CoA dehydrogenase/oxidase N-terminal" evidence="8">
    <location>
        <begin position="80"/>
        <end position="145"/>
    </location>
</feature>
<keyword evidence="5 9" id="KW-0560">Oxidoreductase</keyword>
<keyword evidence="3" id="KW-0285">Flavoprotein</keyword>
<evidence type="ECO:0000259" key="7">
    <source>
        <dbReference type="Pfam" id="PF02770"/>
    </source>
</evidence>
<gene>
    <name evidence="9" type="ORF">NOCA250076</name>
</gene>
<dbReference type="SUPFAM" id="SSF47203">
    <property type="entry name" value="Acyl-CoA dehydrogenase C-terminal domain-like"/>
    <property type="match status" value="1"/>
</dbReference>
<feature type="domain" description="Acyl-CoA dehydrogenase/oxidase C-terminal" evidence="6">
    <location>
        <begin position="270"/>
        <end position="406"/>
    </location>
</feature>
<dbReference type="Pfam" id="PF02770">
    <property type="entry name" value="Acyl-CoA_dh_M"/>
    <property type="match status" value="1"/>
</dbReference>
<dbReference type="InterPro" id="IPR006091">
    <property type="entry name" value="Acyl-CoA_Oxase/DH_mid-dom"/>
</dbReference>
<dbReference type="InterPro" id="IPR013786">
    <property type="entry name" value="AcylCoA_DH/ox_N"/>
</dbReference>
<dbReference type="Gene3D" id="1.10.540.10">
    <property type="entry name" value="Acyl-CoA dehydrogenase/oxidase, N-terminal domain"/>
    <property type="match status" value="1"/>
</dbReference>
<dbReference type="Pfam" id="PF00441">
    <property type="entry name" value="Acyl-CoA_dh_1"/>
    <property type="match status" value="1"/>
</dbReference>
<dbReference type="AlphaFoldDB" id="A0A2P2C909"/>
<sequence>MPVSYSIPENAFELPPELIELKNLVRDIVDKECIPLEQEFLLNNAPADRHLVGGGDVRGESLTDGWLPPAAYERLTNISKQAGIYEVNLPTEYGGAGFGVLGSFVVAEEINRCLVRLPVAYVPNILYSCNEQQKEKYLLPVLSGEKFPAFAQSEPGAGSDPGNSMSTSAVKVDGGWVVNGTKTWISYANRAAFFMLQAVTDKEKRQRGGITMFLLDADTPGLTMTPVNTWLTQESHVFTLYLDDVFIPDENVLGEVGGGFQLGQSWLAVFDRLSRGYLATGALSRGLEMAVDWAKNRETFGAPLSERQAIQWMLVDVFIDIKAIRAICYDCAARADRGEDIRSHAAMAKYVGANWGHRSIDNIMQVLGGIGETTETPIPHWYRLLRHGRIGGGTDEIQRILMSRQIFNKGPEAWLA</sequence>
<comment type="cofactor">
    <cofactor evidence="1">
        <name>FAD</name>
        <dbReference type="ChEBI" id="CHEBI:57692"/>
    </cofactor>
</comment>
<dbReference type="PANTHER" id="PTHR48083">
    <property type="entry name" value="MEDIUM-CHAIN SPECIFIC ACYL-COA DEHYDROGENASE, MITOCHONDRIAL-RELATED"/>
    <property type="match status" value="1"/>
</dbReference>
<dbReference type="InterPro" id="IPR036250">
    <property type="entry name" value="AcylCo_DH-like_C"/>
</dbReference>
<dbReference type="GO" id="GO:0033539">
    <property type="term" value="P:fatty acid beta-oxidation using acyl-CoA dehydrogenase"/>
    <property type="evidence" value="ECO:0007669"/>
    <property type="project" value="TreeGrafter"/>
</dbReference>
<dbReference type="GO" id="GO:0050660">
    <property type="term" value="F:flavin adenine dinucleotide binding"/>
    <property type="evidence" value="ECO:0007669"/>
    <property type="project" value="InterPro"/>
</dbReference>